<keyword evidence="9" id="KW-1185">Reference proteome</keyword>
<dbReference type="PANTHER" id="PTHR27008">
    <property type="entry name" value="OS04G0122200 PROTEIN"/>
    <property type="match status" value="1"/>
</dbReference>
<comment type="caution">
    <text evidence="8">The sequence shown here is derived from an EMBL/GenBank/DDBJ whole genome shotgun (WGS) entry which is preliminary data.</text>
</comment>
<evidence type="ECO:0000256" key="3">
    <source>
        <dbReference type="ARBA" id="ARBA00022692"/>
    </source>
</evidence>
<dbReference type="InterPro" id="IPR000719">
    <property type="entry name" value="Prot_kinase_dom"/>
</dbReference>
<dbReference type="InterPro" id="IPR001245">
    <property type="entry name" value="Ser-Thr/Tyr_kinase_cat_dom"/>
</dbReference>
<reference evidence="8 9" key="1">
    <citation type="journal article" date="2018" name="Proc. Natl. Acad. Sci. U.S.A.">
        <title>Draft genome sequence of Camellia sinensis var. sinensis provides insights into the evolution of the tea genome and tea quality.</title>
        <authorList>
            <person name="Wei C."/>
            <person name="Yang H."/>
            <person name="Wang S."/>
            <person name="Zhao J."/>
            <person name="Liu C."/>
            <person name="Gao L."/>
            <person name="Xia E."/>
            <person name="Lu Y."/>
            <person name="Tai Y."/>
            <person name="She G."/>
            <person name="Sun J."/>
            <person name="Cao H."/>
            <person name="Tong W."/>
            <person name="Gao Q."/>
            <person name="Li Y."/>
            <person name="Deng W."/>
            <person name="Jiang X."/>
            <person name="Wang W."/>
            <person name="Chen Q."/>
            <person name="Zhang S."/>
            <person name="Li H."/>
            <person name="Wu J."/>
            <person name="Wang P."/>
            <person name="Li P."/>
            <person name="Shi C."/>
            <person name="Zheng F."/>
            <person name="Jian J."/>
            <person name="Huang B."/>
            <person name="Shan D."/>
            <person name="Shi M."/>
            <person name="Fang C."/>
            <person name="Yue Y."/>
            <person name="Li F."/>
            <person name="Li D."/>
            <person name="Wei S."/>
            <person name="Han B."/>
            <person name="Jiang C."/>
            <person name="Yin Y."/>
            <person name="Xia T."/>
            <person name="Zhang Z."/>
            <person name="Bennetzen J.L."/>
            <person name="Zhao S."/>
            <person name="Wan X."/>
        </authorList>
    </citation>
    <scope>NUCLEOTIDE SEQUENCE [LARGE SCALE GENOMIC DNA]</scope>
    <source>
        <strain evidence="9">cv. Shuchazao</strain>
        <tissue evidence="8">Leaf</tissue>
    </source>
</reference>
<evidence type="ECO:0000256" key="5">
    <source>
        <dbReference type="ARBA" id="ARBA00022989"/>
    </source>
</evidence>
<dbReference type="SUPFAM" id="SSF56112">
    <property type="entry name" value="Protein kinase-like (PK-like)"/>
    <property type="match status" value="1"/>
</dbReference>
<dbReference type="InterPro" id="IPR008271">
    <property type="entry name" value="Ser/Thr_kinase_AS"/>
</dbReference>
<dbReference type="Pfam" id="PF07714">
    <property type="entry name" value="PK_Tyr_Ser-Thr"/>
    <property type="match status" value="1"/>
</dbReference>
<dbReference type="Gene3D" id="1.10.510.10">
    <property type="entry name" value="Transferase(Phosphotransferase) domain 1"/>
    <property type="match status" value="1"/>
</dbReference>
<keyword evidence="2" id="KW-0433">Leucine-rich repeat</keyword>
<comment type="subcellular location">
    <subcellularLocation>
        <location evidence="1">Membrane</location>
    </subcellularLocation>
</comment>
<evidence type="ECO:0000256" key="2">
    <source>
        <dbReference type="ARBA" id="ARBA00022614"/>
    </source>
</evidence>
<sequence length="160" mass="17598">MHQFLRVPYAELLKAINGFSKANLIGVGSYASVYKGILIKFKWLCVDFNGDEFKALEYEFMANGSLGKWLHEVGVGNHGQPEEPRNLKLIQRLDISIDVASALEYLHCGTIIHGDLKPSNVLLDDEMTALIGDFGLSEIISTVSSDVAQDQSNSVVIRGT</sequence>
<keyword evidence="3" id="KW-0812">Transmembrane</keyword>
<keyword evidence="5" id="KW-1133">Transmembrane helix</keyword>
<protein>
    <recommendedName>
        <fullName evidence="7">Protein kinase domain-containing protein</fullName>
    </recommendedName>
</protein>
<keyword evidence="6" id="KW-0472">Membrane</keyword>
<dbReference type="GO" id="GO:0016020">
    <property type="term" value="C:membrane"/>
    <property type="evidence" value="ECO:0007669"/>
    <property type="project" value="UniProtKB-SubCell"/>
</dbReference>
<feature type="domain" description="Protein kinase" evidence="7">
    <location>
        <begin position="1"/>
        <end position="160"/>
    </location>
</feature>
<dbReference type="AlphaFoldDB" id="A0A4S4EXX2"/>
<evidence type="ECO:0000313" key="8">
    <source>
        <dbReference type="EMBL" id="THG21908.1"/>
    </source>
</evidence>
<dbReference type="EMBL" id="SDRB02001132">
    <property type="protein sequence ID" value="THG21908.1"/>
    <property type="molecule type" value="Genomic_DNA"/>
</dbReference>
<evidence type="ECO:0000313" key="9">
    <source>
        <dbReference type="Proteomes" id="UP000306102"/>
    </source>
</evidence>
<dbReference type="GO" id="GO:0005524">
    <property type="term" value="F:ATP binding"/>
    <property type="evidence" value="ECO:0007669"/>
    <property type="project" value="InterPro"/>
</dbReference>
<keyword evidence="4" id="KW-0677">Repeat</keyword>
<dbReference type="InterPro" id="IPR051809">
    <property type="entry name" value="Plant_receptor-like_S/T_kinase"/>
</dbReference>
<dbReference type="STRING" id="542762.A0A4S4EXX2"/>
<evidence type="ECO:0000256" key="6">
    <source>
        <dbReference type="ARBA" id="ARBA00023136"/>
    </source>
</evidence>
<organism evidence="8 9">
    <name type="scientific">Camellia sinensis var. sinensis</name>
    <name type="common">China tea</name>
    <dbReference type="NCBI Taxonomy" id="542762"/>
    <lineage>
        <taxon>Eukaryota</taxon>
        <taxon>Viridiplantae</taxon>
        <taxon>Streptophyta</taxon>
        <taxon>Embryophyta</taxon>
        <taxon>Tracheophyta</taxon>
        <taxon>Spermatophyta</taxon>
        <taxon>Magnoliopsida</taxon>
        <taxon>eudicotyledons</taxon>
        <taxon>Gunneridae</taxon>
        <taxon>Pentapetalae</taxon>
        <taxon>asterids</taxon>
        <taxon>Ericales</taxon>
        <taxon>Theaceae</taxon>
        <taxon>Camellia</taxon>
    </lineage>
</organism>
<evidence type="ECO:0000256" key="1">
    <source>
        <dbReference type="ARBA" id="ARBA00004370"/>
    </source>
</evidence>
<dbReference type="GO" id="GO:0004672">
    <property type="term" value="F:protein kinase activity"/>
    <property type="evidence" value="ECO:0007669"/>
    <property type="project" value="InterPro"/>
</dbReference>
<evidence type="ECO:0000256" key="4">
    <source>
        <dbReference type="ARBA" id="ARBA00022737"/>
    </source>
</evidence>
<accession>A0A4S4EXX2</accession>
<dbReference type="PROSITE" id="PS50011">
    <property type="entry name" value="PROTEIN_KINASE_DOM"/>
    <property type="match status" value="1"/>
</dbReference>
<proteinExistence type="predicted"/>
<dbReference type="Proteomes" id="UP000306102">
    <property type="component" value="Unassembled WGS sequence"/>
</dbReference>
<evidence type="ECO:0000259" key="7">
    <source>
        <dbReference type="PROSITE" id="PS50011"/>
    </source>
</evidence>
<gene>
    <name evidence="8" type="ORF">TEA_020830</name>
</gene>
<dbReference type="Gene3D" id="3.30.200.20">
    <property type="entry name" value="Phosphorylase Kinase, domain 1"/>
    <property type="match status" value="1"/>
</dbReference>
<dbReference type="InterPro" id="IPR011009">
    <property type="entry name" value="Kinase-like_dom_sf"/>
</dbReference>
<dbReference type="PANTHER" id="PTHR27008:SF596">
    <property type="entry name" value="OS02G0215500 PROTEIN"/>
    <property type="match status" value="1"/>
</dbReference>
<dbReference type="PROSITE" id="PS00108">
    <property type="entry name" value="PROTEIN_KINASE_ST"/>
    <property type="match status" value="1"/>
</dbReference>
<name>A0A4S4EXX2_CAMSN</name>